<dbReference type="InterPro" id="IPR029063">
    <property type="entry name" value="SAM-dependent_MTases_sf"/>
</dbReference>
<protein>
    <submittedName>
        <fullName evidence="6">Predicted N6-adenine-specific DNA methylase</fullName>
    </submittedName>
</protein>
<evidence type="ECO:0000313" key="7">
    <source>
        <dbReference type="Proteomes" id="UP000002654"/>
    </source>
</evidence>
<keyword evidence="2 6" id="KW-0489">Methyltransferase</keyword>
<evidence type="ECO:0000256" key="1">
    <source>
        <dbReference type="ARBA" id="ARBA00004496"/>
    </source>
</evidence>
<dbReference type="Proteomes" id="UP000002654">
    <property type="component" value="Chromosome"/>
</dbReference>
<dbReference type="RefSeq" id="WP_014126967.1">
    <property type="nucleotide sequence ID" value="NC_016070.1"/>
</dbReference>
<dbReference type="GO" id="GO:0030488">
    <property type="term" value="P:tRNA methylation"/>
    <property type="evidence" value="ECO:0007669"/>
    <property type="project" value="TreeGrafter"/>
</dbReference>
<dbReference type="GO" id="GO:0005737">
    <property type="term" value="C:cytoplasm"/>
    <property type="evidence" value="ECO:0007669"/>
    <property type="project" value="UniProtKB-SubCell"/>
</dbReference>
<evidence type="ECO:0000256" key="4">
    <source>
        <dbReference type="PROSITE-ProRule" id="PRU00529"/>
    </source>
</evidence>
<dbReference type="GeneID" id="11261957"/>
<reference evidence="6 7" key="1">
    <citation type="journal article" date="2011" name="PLoS ONE">
        <title>The complete genome sequence of Thermoproteus tenax: a physiologically versatile member of the Crenarchaeota.</title>
        <authorList>
            <person name="Siebers B."/>
            <person name="Zaparty M."/>
            <person name="Raddatz G."/>
            <person name="Tjaden B."/>
            <person name="Albers S.V."/>
            <person name="Bell S.D."/>
            <person name="Blombach F."/>
            <person name="Kletzin A."/>
            <person name="Kyrpides N."/>
            <person name="Lanz C."/>
            <person name="Plagens A."/>
            <person name="Rampp M."/>
            <person name="Rosinus A."/>
            <person name="von Jan M."/>
            <person name="Makarova K.S."/>
            <person name="Klenk H.P."/>
            <person name="Schuster S.C."/>
            <person name="Hensel R."/>
        </authorList>
    </citation>
    <scope>NUCLEOTIDE SEQUENCE [LARGE SCALE GENOMIC DNA]</scope>
    <source>
        <strain evidence="7">ATCC 35583 / DSM 2078 / JCM 9277 / NBRC 100435 / Kra 1</strain>
    </source>
</reference>
<evidence type="ECO:0000256" key="3">
    <source>
        <dbReference type="ARBA" id="ARBA00022694"/>
    </source>
</evidence>
<dbReference type="InterPro" id="IPR004114">
    <property type="entry name" value="THUMP_dom"/>
</dbReference>
<dbReference type="GO" id="GO:0016423">
    <property type="term" value="F:tRNA (guanine) methyltransferase activity"/>
    <property type="evidence" value="ECO:0007669"/>
    <property type="project" value="TreeGrafter"/>
</dbReference>
<dbReference type="CDD" id="cd11715">
    <property type="entry name" value="THUMP_AdoMetMT"/>
    <property type="match status" value="1"/>
</dbReference>
<accession>G4RJG7</accession>
<keyword evidence="2 6" id="KW-0808">Transferase</keyword>
<evidence type="ECO:0000313" key="6">
    <source>
        <dbReference type="EMBL" id="CCC81712.1"/>
    </source>
</evidence>
<dbReference type="SMART" id="SM00981">
    <property type="entry name" value="THUMP"/>
    <property type="match status" value="1"/>
</dbReference>
<organism evidence="6 7">
    <name type="scientific">Thermoproteus tenax (strain ATCC 35583 / DSM 2078 / JCM 9277 / NBRC 100435 / Kra 1)</name>
    <dbReference type="NCBI Taxonomy" id="768679"/>
    <lineage>
        <taxon>Archaea</taxon>
        <taxon>Thermoproteota</taxon>
        <taxon>Thermoprotei</taxon>
        <taxon>Thermoproteales</taxon>
        <taxon>Thermoproteaceae</taxon>
        <taxon>Thermoproteus</taxon>
    </lineage>
</organism>
<dbReference type="HOGENOM" id="CLU_032119_0_0_2"/>
<gene>
    <name evidence="6" type="ordered locus">TTX_1069</name>
</gene>
<dbReference type="InterPro" id="IPR000241">
    <property type="entry name" value="RlmKL-like_Mtase"/>
</dbReference>
<dbReference type="EMBL" id="FN869859">
    <property type="protein sequence ID" value="CCC81712.1"/>
    <property type="molecule type" value="Genomic_DNA"/>
</dbReference>
<dbReference type="STRING" id="768679.TTX_1069"/>
<dbReference type="PANTHER" id="PTHR14911:SF13">
    <property type="entry name" value="TRNA (GUANINE(6)-N2)-METHYLTRANSFERASE THUMP3"/>
    <property type="match status" value="1"/>
</dbReference>
<dbReference type="PATRIC" id="fig|768679.9.peg.1077"/>
<dbReference type="SUPFAM" id="SSF53335">
    <property type="entry name" value="S-adenosyl-L-methionine-dependent methyltransferases"/>
    <property type="match status" value="1"/>
</dbReference>
<keyword evidence="3" id="KW-0819">tRNA processing</keyword>
<name>G4RJG7_THETK</name>
<proteinExistence type="predicted"/>
<dbReference type="eggNOG" id="arCOG00048">
    <property type="taxonomic scope" value="Archaea"/>
</dbReference>
<evidence type="ECO:0000259" key="5">
    <source>
        <dbReference type="PROSITE" id="PS51165"/>
    </source>
</evidence>
<evidence type="ECO:0000256" key="2">
    <source>
        <dbReference type="ARBA" id="ARBA00022603"/>
    </source>
</evidence>
<comment type="subcellular location">
    <subcellularLocation>
        <location evidence="1">Cytoplasm</location>
    </subcellularLocation>
</comment>
<dbReference type="CDD" id="cd02440">
    <property type="entry name" value="AdoMet_MTases"/>
    <property type="match status" value="1"/>
</dbReference>
<sequence length="326" mass="35489">MRYLFTTVPGLEDVAVEELASVGATQASAVSLTGRVIAEVPAPPTSLLGLRSVEKFGVFVASGSFRDLADIASGVMAHMGEIKEYLSPNTSVGVSCERAGKHPFKSRDVEAAVGRLFKEAGYPINLVDPDVEVNVDVVGDAYYVWITSTKSSLKDRGRPYQHYAALNPIVAFAMAKLARVKDGETVCDLTCGGGTICLEAARAARVRCICVDISLKHLRGALQNFKAEETDADVLWFDSTKLHRAMRPVCDVFLFNPPYGVRIPADIHKLYRGLAKSISALARGGARVAVVTPRWRAFLKYFRGEVWERRVIYQGGIYSSIVVGSL</sequence>
<feature type="domain" description="THUMP" evidence="5">
    <location>
        <begin position="42"/>
        <end position="148"/>
    </location>
</feature>
<dbReference type="PROSITE" id="PS51165">
    <property type="entry name" value="THUMP"/>
    <property type="match status" value="1"/>
</dbReference>
<dbReference type="KEGG" id="ttn:TTX_1069"/>
<dbReference type="Pfam" id="PF01170">
    <property type="entry name" value="UPF0020"/>
    <property type="match status" value="1"/>
</dbReference>
<dbReference type="PaxDb" id="768679-TTX_1069"/>
<dbReference type="SUPFAM" id="SSF143437">
    <property type="entry name" value="THUMP domain-like"/>
    <property type="match status" value="1"/>
</dbReference>
<dbReference type="GO" id="GO:0003723">
    <property type="term" value="F:RNA binding"/>
    <property type="evidence" value="ECO:0007669"/>
    <property type="project" value="UniProtKB-UniRule"/>
</dbReference>
<dbReference type="Gene3D" id="3.30.2130.30">
    <property type="match status" value="1"/>
</dbReference>
<dbReference type="Pfam" id="PF02926">
    <property type="entry name" value="THUMP"/>
    <property type="match status" value="1"/>
</dbReference>
<dbReference type="Gene3D" id="3.40.50.150">
    <property type="entry name" value="Vaccinia Virus protein VP39"/>
    <property type="match status" value="1"/>
</dbReference>
<keyword evidence="7" id="KW-1185">Reference proteome</keyword>
<dbReference type="PANTHER" id="PTHR14911">
    <property type="entry name" value="THUMP DOMAIN-CONTAINING"/>
    <property type="match status" value="1"/>
</dbReference>
<dbReference type="AlphaFoldDB" id="G4RJG7"/>
<dbReference type="OrthoDB" id="7080at2157"/>
<keyword evidence="4" id="KW-0694">RNA-binding</keyword>